<feature type="transmembrane region" description="Helical" evidence="1">
    <location>
        <begin position="21"/>
        <end position="54"/>
    </location>
</feature>
<gene>
    <name evidence="2" type="ORF">HYX28_04065</name>
</gene>
<proteinExistence type="predicted"/>
<comment type="caution">
    <text evidence="2">The sequence shown here is derived from an EMBL/GenBank/DDBJ whole genome shotgun (WGS) entry which is preliminary data.</text>
</comment>
<accession>A0A932A752</accession>
<reference evidence="2" key="1">
    <citation type="submission" date="2020-07" db="EMBL/GenBank/DDBJ databases">
        <title>Huge and variable diversity of episymbiotic CPR bacteria and DPANN archaea in groundwater ecosystems.</title>
        <authorList>
            <person name="He C.Y."/>
            <person name="Keren R."/>
            <person name="Whittaker M."/>
            <person name="Farag I.F."/>
            <person name="Doudna J."/>
            <person name="Cate J.H.D."/>
            <person name="Banfield J.F."/>
        </authorList>
    </citation>
    <scope>NUCLEOTIDE SEQUENCE</scope>
    <source>
        <strain evidence="2">NC_groundwater_580_Pr5_B-0.1um_64_19</strain>
    </source>
</reference>
<evidence type="ECO:0000256" key="1">
    <source>
        <dbReference type="SAM" id="Phobius"/>
    </source>
</evidence>
<dbReference type="AlphaFoldDB" id="A0A932A752"/>
<keyword evidence="1" id="KW-0812">Transmembrane</keyword>
<keyword evidence="1" id="KW-0472">Membrane</keyword>
<dbReference type="Proteomes" id="UP000779809">
    <property type="component" value="Unassembled WGS sequence"/>
</dbReference>
<evidence type="ECO:0000313" key="3">
    <source>
        <dbReference type="Proteomes" id="UP000779809"/>
    </source>
</evidence>
<sequence length="92" mass="10002">MSLYSQYDNEHKHPVNRALHMLAIPLGFSALVVVWFHWVAALLLVPAAFALAWVGHMVEGNQPATVTNPAAIVMAPVWMARRLFGAGTPPAS</sequence>
<dbReference type="Pfam" id="PF06127">
    <property type="entry name" value="Mpo1-like"/>
    <property type="match status" value="1"/>
</dbReference>
<keyword evidence="1" id="KW-1133">Transmembrane helix</keyword>
<dbReference type="InterPro" id="IPR009305">
    <property type="entry name" value="Mpo1-like"/>
</dbReference>
<protein>
    <submittedName>
        <fullName evidence="2">DUF962 domain-containing protein</fullName>
    </submittedName>
</protein>
<evidence type="ECO:0000313" key="2">
    <source>
        <dbReference type="EMBL" id="MBI2677936.1"/>
    </source>
</evidence>
<name>A0A932A752_9BACT</name>
<organism evidence="2 3">
    <name type="scientific">Candidatus Korobacter versatilis</name>
    <dbReference type="NCBI Taxonomy" id="658062"/>
    <lineage>
        <taxon>Bacteria</taxon>
        <taxon>Pseudomonadati</taxon>
        <taxon>Acidobacteriota</taxon>
        <taxon>Terriglobia</taxon>
        <taxon>Terriglobales</taxon>
        <taxon>Candidatus Korobacteraceae</taxon>
        <taxon>Candidatus Korobacter</taxon>
    </lineage>
</organism>
<dbReference type="EMBL" id="JACPNR010000005">
    <property type="protein sequence ID" value="MBI2677936.1"/>
    <property type="molecule type" value="Genomic_DNA"/>
</dbReference>